<dbReference type="AlphaFoldDB" id="A0A1X7VC83"/>
<sequence length="69" mass="7583">MSSTFVPYLADMKCRFLMLCSLQKLSTALGSTSLSASLLLPMRTHRRLSGHSFCSVHSVIQAGRVCSVY</sequence>
<dbReference type="EnsemblMetazoa" id="Aqu2.1.37915_001">
    <property type="protein sequence ID" value="Aqu2.1.37915_001"/>
    <property type="gene ID" value="Aqu2.1.37915"/>
</dbReference>
<proteinExistence type="predicted"/>
<accession>A0A1X7VC83</accession>
<protein>
    <submittedName>
        <fullName evidence="1">Uncharacterized protein</fullName>
    </submittedName>
</protein>
<reference evidence="1" key="1">
    <citation type="submission" date="2017-05" db="UniProtKB">
        <authorList>
            <consortium name="EnsemblMetazoa"/>
        </authorList>
    </citation>
    <scope>IDENTIFICATION</scope>
</reference>
<evidence type="ECO:0000313" key="1">
    <source>
        <dbReference type="EnsemblMetazoa" id="Aqu2.1.37915_001"/>
    </source>
</evidence>
<dbReference type="InParanoid" id="A0A1X7VC83"/>
<organism evidence="1">
    <name type="scientific">Amphimedon queenslandica</name>
    <name type="common">Sponge</name>
    <dbReference type="NCBI Taxonomy" id="400682"/>
    <lineage>
        <taxon>Eukaryota</taxon>
        <taxon>Metazoa</taxon>
        <taxon>Porifera</taxon>
        <taxon>Demospongiae</taxon>
        <taxon>Heteroscleromorpha</taxon>
        <taxon>Haplosclerida</taxon>
        <taxon>Niphatidae</taxon>
        <taxon>Amphimedon</taxon>
    </lineage>
</organism>
<name>A0A1X7VC83_AMPQE</name>